<proteinExistence type="predicted"/>
<dbReference type="Pfam" id="PF07686">
    <property type="entry name" value="V-set"/>
    <property type="match status" value="1"/>
</dbReference>
<organism evidence="7 8">
    <name type="scientific">Myodes glareolus</name>
    <name type="common">Bank vole</name>
    <name type="synonym">Clethrionomys glareolus</name>
    <dbReference type="NCBI Taxonomy" id="447135"/>
    <lineage>
        <taxon>Eukaryota</taxon>
        <taxon>Metazoa</taxon>
        <taxon>Chordata</taxon>
        <taxon>Craniata</taxon>
        <taxon>Vertebrata</taxon>
        <taxon>Euteleostomi</taxon>
        <taxon>Mammalia</taxon>
        <taxon>Eutheria</taxon>
        <taxon>Euarchontoglires</taxon>
        <taxon>Glires</taxon>
        <taxon>Rodentia</taxon>
        <taxon>Myomorpha</taxon>
        <taxon>Muroidea</taxon>
        <taxon>Cricetidae</taxon>
        <taxon>Arvicolinae</taxon>
        <taxon>Myodes</taxon>
    </lineage>
</organism>
<comment type="caution">
    <text evidence="7">The sequence shown here is derived from an EMBL/GenBank/DDBJ whole genome shotgun (WGS) entry which is preliminary data.</text>
</comment>
<feature type="region of interest" description="Disordered" evidence="4">
    <location>
        <begin position="369"/>
        <end position="430"/>
    </location>
</feature>
<dbReference type="InterPro" id="IPR036179">
    <property type="entry name" value="Ig-like_dom_sf"/>
</dbReference>
<keyword evidence="8" id="KW-1185">Reference proteome</keyword>
<dbReference type="PANTHER" id="PTHR11860:SF59">
    <property type="entry name" value="FAS APOPTOTIC INHIBITORY MOLECULE 3"/>
    <property type="match status" value="1"/>
</dbReference>
<accession>A0AAW0IE55</accession>
<feature type="compositionally biased region" description="Low complexity" evidence="4">
    <location>
        <begin position="229"/>
        <end position="239"/>
    </location>
</feature>
<evidence type="ECO:0000256" key="1">
    <source>
        <dbReference type="ARBA" id="ARBA00004162"/>
    </source>
</evidence>
<dbReference type="InterPro" id="IPR013106">
    <property type="entry name" value="Ig_V-set"/>
</dbReference>
<dbReference type="GO" id="GO:0005886">
    <property type="term" value="C:plasma membrane"/>
    <property type="evidence" value="ECO:0007669"/>
    <property type="project" value="UniProtKB-SubCell"/>
</dbReference>
<feature type="transmembrane region" description="Helical" evidence="5">
    <location>
        <begin position="323"/>
        <end position="343"/>
    </location>
</feature>
<dbReference type="EMBL" id="JBBHLL010000151">
    <property type="protein sequence ID" value="KAK7812500.1"/>
    <property type="molecule type" value="Genomic_DNA"/>
</dbReference>
<comment type="subcellular location">
    <subcellularLocation>
        <location evidence="1">Cell membrane</location>
        <topology evidence="1">Single-pass membrane protein</topology>
    </subcellularLocation>
</comment>
<dbReference type="PANTHER" id="PTHR11860">
    <property type="entry name" value="POLYMERIC-IMMUNOGLOBULIN RECEPTOR"/>
    <property type="match status" value="1"/>
</dbReference>
<feature type="region of interest" description="Disordered" evidence="4">
    <location>
        <begin position="223"/>
        <end position="282"/>
    </location>
</feature>
<evidence type="ECO:0000256" key="3">
    <source>
        <dbReference type="ARBA" id="ARBA00023136"/>
    </source>
</evidence>
<reference evidence="7 8" key="1">
    <citation type="journal article" date="2023" name="bioRxiv">
        <title>Conserved and derived expression patterns and positive selection on dental genes reveal complex evolutionary context of ever-growing rodent molars.</title>
        <authorList>
            <person name="Calamari Z.T."/>
            <person name="Song A."/>
            <person name="Cohen E."/>
            <person name="Akter M."/>
            <person name="Roy R.D."/>
            <person name="Hallikas O."/>
            <person name="Christensen M.M."/>
            <person name="Li P."/>
            <person name="Marangoni P."/>
            <person name="Jernvall J."/>
            <person name="Klein O.D."/>
        </authorList>
    </citation>
    <scope>NUCLEOTIDE SEQUENCE [LARGE SCALE GENOMIC DNA]</scope>
    <source>
        <strain evidence="7">V071</strain>
    </source>
</reference>
<feature type="non-terminal residue" evidence="7">
    <location>
        <position position="1"/>
    </location>
</feature>
<dbReference type="AlphaFoldDB" id="A0AAW0IE55"/>
<protein>
    <recommendedName>
        <fullName evidence="6">Immunoglobulin V-set domain-containing protein</fullName>
    </recommendedName>
</protein>
<dbReference type="SUPFAM" id="SSF48726">
    <property type="entry name" value="Immunoglobulin"/>
    <property type="match status" value="1"/>
</dbReference>
<evidence type="ECO:0000256" key="5">
    <source>
        <dbReference type="SAM" id="Phobius"/>
    </source>
</evidence>
<feature type="domain" description="Immunoglobulin V-set" evidence="6">
    <location>
        <begin position="85"/>
        <end position="181"/>
    </location>
</feature>
<name>A0AAW0IE55_MYOGA</name>
<evidence type="ECO:0000313" key="8">
    <source>
        <dbReference type="Proteomes" id="UP001488838"/>
    </source>
</evidence>
<evidence type="ECO:0000313" key="7">
    <source>
        <dbReference type="EMBL" id="KAK7812500.1"/>
    </source>
</evidence>
<dbReference type="Proteomes" id="UP001488838">
    <property type="component" value="Unassembled WGS sequence"/>
</dbReference>
<evidence type="ECO:0000256" key="4">
    <source>
        <dbReference type="SAM" id="MobiDB-lite"/>
    </source>
</evidence>
<keyword evidence="3 5" id="KW-0472">Membrane</keyword>
<gene>
    <name evidence="7" type="ORF">U0070_020780</name>
</gene>
<dbReference type="GO" id="GO:0004888">
    <property type="term" value="F:transmembrane signaling receptor activity"/>
    <property type="evidence" value="ECO:0007669"/>
    <property type="project" value="TreeGrafter"/>
</dbReference>
<dbReference type="InterPro" id="IPR050671">
    <property type="entry name" value="CD300_family_receptors"/>
</dbReference>
<keyword evidence="2 5" id="KW-0812">Transmembrane</keyword>
<dbReference type="Gene3D" id="2.60.40.10">
    <property type="entry name" value="Immunoglobulins"/>
    <property type="match status" value="1"/>
</dbReference>
<evidence type="ECO:0000256" key="2">
    <source>
        <dbReference type="ARBA" id="ARBA00022692"/>
    </source>
</evidence>
<dbReference type="InterPro" id="IPR013783">
    <property type="entry name" value="Ig-like_fold"/>
</dbReference>
<sequence>DSTTIPANGRAQLAAWQVSTAGKHSRLITRFELTRGNSRPAISSPNVSARIEFQPEQEQGDGDCEVLAPPKSVSGTLKVLPEVQLDAVWGGSIVIECPLPQTVVRMYLCREMTDSRICATVVSNNFVRKEYKGRVALLPWPDQKHFLVELTQLTERDNGVYACGVGVYTDRGKTQRITLNVHPEYEPFWEDEPTPEPPPWFHRFLQEQIPSWLHEVEHASSSESISKVTTPAPRTEAPPAHQPSSTVPVTHYPRVSRTSPTTAARSPVLLPAPTTSKTSAQPALGPLEASYSHHTRLQGQRTLHHNPQYGREDQGLHIPVLEFHILIPAFLGFLLLVLLGLMVKRAVQRRKAFSRRVGRVAMRIQGQEASRPFLAQRPGAPQRPRSQNNVYSACPRRAPLPDRVGPTEAPLLSTPDSATPAPPQVLEAPWSHTPSLKTSCEYVTLGYQLAVNVEDSDSDDYINIPGPCHLPSCPPGPRSSCQ</sequence>
<evidence type="ECO:0000259" key="6">
    <source>
        <dbReference type="Pfam" id="PF07686"/>
    </source>
</evidence>
<keyword evidence="5" id="KW-1133">Transmembrane helix</keyword>